<dbReference type="InterPro" id="IPR011009">
    <property type="entry name" value="Kinase-like_dom_sf"/>
</dbReference>
<accession>V8NH92</accession>
<dbReference type="InterPro" id="IPR000719">
    <property type="entry name" value="Prot_kinase_dom"/>
</dbReference>
<keyword evidence="1" id="KW-0067">ATP-binding</keyword>
<keyword evidence="3" id="KW-0418">Kinase</keyword>
<dbReference type="SUPFAM" id="SSF56112">
    <property type="entry name" value="Protein kinase-like (PK-like)"/>
    <property type="match status" value="1"/>
</dbReference>
<dbReference type="GO" id="GO:0004672">
    <property type="term" value="F:protein kinase activity"/>
    <property type="evidence" value="ECO:0007669"/>
    <property type="project" value="InterPro"/>
</dbReference>
<comment type="caution">
    <text evidence="3">The sequence shown here is derived from an EMBL/GenBank/DDBJ whole genome shotgun (WGS) entry which is preliminary data.</text>
</comment>
<evidence type="ECO:0000313" key="3">
    <source>
        <dbReference type="EMBL" id="ETE61445.1"/>
    </source>
</evidence>
<protein>
    <submittedName>
        <fullName evidence="3">Leucine-rich repeat serine/threonine-protein kinase 2</fullName>
    </submittedName>
</protein>
<gene>
    <name evidence="3" type="primary">LRRK2</name>
    <name evidence="3" type="ORF">L345_12799</name>
</gene>
<dbReference type="PROSITE" id="PS00107">
    <property type="entry name" value="PROTEIN_KINASE_ATP"/>
    <property type="match status" value="1"/>
</dbReference>
<dbReference type="PROSITE" id="PS50011">
    <property type="entry name" value="PROTEIN_KINASE_DOM"/>
    <property type="match status" value="1"/>
</dbReference>
<dbReference type="OrthoDB" id="8940716at2759"/>
<dbReference type="EMBL" id="AZIM01003898">
    <property type="protein sequence ID" value="ETE61445.1"/>
    <property type="molecule type" value="Genomic_DNA"/>
</dbReference>
<keyword evidence="3" id="KW-0808">Transferase</keyword>
<proteinExistence type="predicted"/>
<feature type="domain" description="Protein kinase" evidence="2">
    <location>
        <begin position="134"/>
        <end position="200"/>
    </location>
</feature>
<dbReference type="AlphaFoldDB" id="V8NH92"/>
<keyword evidence="4" id="KW-1185">Reference proteome</keyword>
<evidence type="ECO:0000256" key="1">
    <source>
        <dbReference type="PROSITE-ProRule" id="PRU10141"/>
    </source>
</evidence>
<evidence type="ECO:0000259" key="2">
    <source>
        <dbReference type="PROSITE" id="PS50011"/>
    </source>
</evidence>
<keyword evidence="1" id="KW-0547">Nucleotide-binding</keyword>
<dbReference type="InterPro" id="IPR017441">
    <property type="entry name" value="Protein_kinase_ATP_BS"/>
</dbReference>
<name>V8NH92_OPHHA</name>
<evidence type="ECO:0000313" key="4">
    <source>
        <dbReference type="Proteomes" id="UP000018936"/>
    </source>
</evidence>
<sequence length="200" mass="22655">MPYFPMGFWSRLINRLLEVSSYMLSGRGCIILGQVVDHIDSLMEEWFPGLLEVDICGEGETLLKKWALYSFEDGEEHRKILLDDLLRKAEEGDLLINPDQPKSTVPIAQIAPDLILADLPRNIMLNNDELEFHQAPENLLGDGGFGSVYRAVYIGEEVAVKVFNKHTSLRLLRQVSQFAVCKINHKAINYGVEITRAQLN</sequence>
<reference evidence="3 4" key="1">
    <citation type="journal article" date="2013" name="Proc. Natl. Acad. Sci. U.S.A.">
        <title>The king cobra genome reveals dynamic gene evolution and adaptation in the snake venom system.</title>
        <authorList>
            <person name="Vonk F.J."/>
            <person name="Casewell N.R."/>
            <person name="Henkel C.V."/>
            <person name="Heimberg A.M."/>
            <person name="Jansen H.J."/>
            <person name="McCleary R.J."/>
            <person name="Kerkkamp H.M."/>
            <person name="Vos R.A."/>
            <person name="Guerreiro I."/>
            <person name="Calvete J.J."/>
            <person name="Wuster W."/>
            <person name="Woods A.E."/>
            <person name="Logan J.M."/>
            <person name="Harrison R.A."/>
            <person name="Castoe T.A."/>
            <person name="de Koning A.P."/>
            <person name="Pollock D.D."/>
            <person name="Yandell M."/>
            <person name="Calderon D."/>
            <person name="Renjifo C."/>
            <person name="Currier R.B."/>
            <person name="Salgado D."/>
            <person name="Pla D."/>
            <person name="Sanz L."/>
            <person name="Hyder A.S."/>
            <person name="Ribeiro J.M."/>
            <person name="Arntzen J.W."/>
            <person name="van den Thillart G.E."/>
            <person name="Boetzer M."/>
            <person name="Pirovano W."/>
            <person name="Dirks R.P."/>
            <person name="Spaink H.P."/>
            <person name="Duboule D."/>
            <person name="McGlinn E."/>
            <person name="Kini R.M."/>
            <person name="Richardson M.K."/>
        </authorList>
    </citation>
    <scope>NUCLEOTIDE SEQUENCE</scope>
    <source>
        <tissue evidence="3">Blood</tissue>
    </source>
</reference>
<dbReference type="GO" id="GO:0005524">
    <property type="term" value="F:ATP binding"/>
    <property type="evidence" value="ECO:0007669"/>
    <property type="project" value="UniProtKB-UniRule"/>
</dbReference>
<dbReference type="Gene3D" id="3.30.200.20">
    <property type="entry name" value="Phosphorylase Kinase, domain 1"/>
    <property type="match status" value="1"/>
</dbReference>
<dbReference type="Proteomes" id="UP000018936">
    <property type="component" value="Unassembled WGS sequence"/>
</dbReference>
<feature type="binding site" evidence="1">
    <location>
        <position position="161"/>
    </location>
    <ligand>
        <name>ATP</name>
        <dbReference type="ChEBI" id="CHEBI:30616"/>
    </ligand>
</feature>
<organism evidence="3 4">
    <name type="scientific">Ophiophagus hannah</name>
    <name type="common">King cobra</name>
    <name type="synonym">Naja hannah</name>
    <dbReference type="NCBI Taxonomy" id="8665"/>
    <lineage>
        <taxon>Eukaryota</taxon>
        <taxon>Metazoa</taxon>
        <taxon>Chordata</taxon>
        <taxon>Craniata</taxon>
        <taxon>Vertebrata</taxon>
        <taxon>Euteleostomi</taxon>
        <taxon>Lepidosauria</taxon>
        <taxon>Squamata</taxon>
        <taxon>Bifurcata</taxon>
        <taxon>Unidentata</taxon>
        <taxon>Episquamata</taxon>
        <taxon>Toxicofera</taxon>
        <taxon>Serpentes</taxon>
        <taxon>Colubroidea</taxon>
        <taxon>Elapidae</taxon>
        <taxon>Elapinae</taxon>
        <taxon>Ophiophagus</taxon>
    </lineage>
</organism>